<sequence length="33" mass="3319">NNSGVTAATETTGFVHISVSTFNSADTAFAKAT</sequence>
<dbReference type="AlphaFoldDB" id="A0A392W7U0"/>
<name>A0A392W7U0_9FABA</name>
<reference evidence="1 2" key="1">
    <citation type="journal article" date="2018" name="Front. Plant Sci.">
        <title>Red Clover (Trifolium pratense) and Zigzag Clover (T. medium) - A Picture of Genomic Similarities and Differences.</title>
        <authorList>
            <person name="Dluhosova J."/>
            <person name="Istvanek J."/>
            <person name="Nedelnik J."/>
            <person name="Repkova J."/>
        </authorList>
    </citation>
    <scope>NUCLEOTIDE SEQUENCE [LARGE SCALE GENOMIC DNA]</scope>
    <source>
        <strain evidence="2">cv. 10/8</strain>
        <tissue evidence="1">Leaf</tissue>
    </source>
</reference>
<proteinExistence type="predicted"/>
<feature type="non-terminal residue" evidence="1">
    <location>
        <position position="1"/>
    </location>
</feature>
<keyword evidence="2" id="KW-1185">Reference proteome</keyword>
<dbReference type="EMBL" id="LXQA011397852">
    <property type="protein sequence ID" value="MCI95833.1"/>
    <property type="molecule type" value="Genomic_DNA"/>
</dbReference>
<evidence type="ECO:0000313" key="2">
    <source>
        <dbReference type="Proteomes" id="UP000265520"/>
    </source>
</evidence>
<organism evidence="1 2">
    <name type="scientific">Trifolium medium</name>
    <dbReference type="NCBI Taxonomy" id="97028"/>
    <lineage>
        <taxon>Eukaryota</taxon>
        <taxon>Viridiplantae</taxon>
        <taxon>Streptophyta</taxon>
        <taxon>Embryophyta</taxon>
        <taxon>Tracheophyta</taxon>
        <taxon>Spermatophyta</taxon>
        <taxon>Magnoliopsida</taxon>
        <taxon>eudicotyledons</taxon>
        <taxon>Gunneridae</taxon>
        <taxon>Pentapetalae</taxon>
        <taxon>rosids</taxon>
        <taxon>fabids</taxon>
        <taxon>Fabales</taxon>
        <taxon>Fabaceae</taxon>
        <taxon>Papilionoideae</taxon>
        <taxon>50 kb inversion clade</taxon>
        <taxon>NPAAA clade</taxon>
        <taxon>Hologalegina</taxon>
        <taxon>IRL clade</taxon>
        <taxon>Trifolieae</taxon>
        <taxon>Trifolium</taxon>
    </lineage>
</organism>
<comment type="caution">
    <text evidence="1">The sequence shown here is derived from an EMBL/GenBank/DDBJ whole genome shotgun (WGS) entry which is preliminary data.</text>
</comment>
<accession>A0A392W7U0</accession>
<protein>
    <submittedName>
        <fullName evidence="1">Uncharacterized protein</fullName>
    </submittedName>
</protein>
<evidence type="ECO:0000313" key="1">
    <source>
        <dbReference type="EMBL" id="MCI95833.1"/>
    </source>
</evidence>
<dbReference type="Proteomes" id="UP000265520">
    <property type="component" value="Unassembled WGS sequence"/>
</dbReference>